<proteinExistence type="predicted"/>
<protein>
    <submittedName>
        <fullName evidence="1">Uncharacterized protein</fullName>
    </submittedName>
</protein>
<sequence>MKFSPTNQSLASPAIIKIQTIKNGPSATSHSIAQTVTKSAQCKEQIFLESTSFSKIPAGYDQAEPGSPVFFADVTEGRGHHIYREFDRSTNEYQLHFELDLDRDMLPAEAIGFAQTILKLAVPMQEDQLARATAAPSIPSWAETENYDEETDTLSGRGPSIQLHDNHQKWDIHSNWFEGGDEQFTLSKRYLNHADPTEAPDEYFSFESREEVMTVVAGLVSLLATISEDTK</sequence>
<accession>A0A1H5H1V0</accession>
<evidence type="ECO:0000313" key="1">
    <source>
        <dbReference type="EMBL" id="SEE21218.1"/>
    </source>
</evidence>
<dbReference type="AlphaFoldDB" id="A0A1H5H1V0"/>
<reference evidence="1 2" key="1">
    <citation type="submission" date="2016-10" db="EMBL/GenBank/DDBJ databases">
        <authorList>
            <person name="de Groot N.N."/>
        </authorList>
    </citation>
    <scope>NUCLEOTIDE SEQUENCE [LARGE SCALE GENOMIC DNA]</scope>
    <source>
        <strain evidence="1 2">DSM 22274</strain>
    </source>
</reference>
<name>A0A1H5H1V0_9MICC</name>
<gene>
    <name evidence="1" type="ORF">SAMN04489740_0892</name>
</gene>
<dbReference type="Proteomes" id="UP000182725">
    <property type="component" value="Unassembled WGS sequence"/>
</dbReference>
<dbReference type="EMBL" id="FNTV01000001">
    <property type="protein sequence ID" value="SEE21218.1"/>
    <property type="molecule type" value="Genomic_DNA"/>
</dbReference>
<evidence type="ECO:0000313" key="2">
    <source>
        <dbReference type="Proteomes" id="UP000182725"/>
    </source>
</evidence>
<organism evidence="1 2">
    <name type="scientific">Arthrobacter alpinus</name>
    <dbReference type="NCBI Taxonomy" id="656366"/>
    <lineage>
        <taxon>Bacteria</taxon>
        <taxon>Bacillati</taxon>
        <taxon>Actinomycetota</taxon>
        <taxon>Actinomycetes</taxon>
        <taxon>Micrococcales</taxon>
        <taxon>Micrococcaceae</taxon>
        <taxon>Arthrobacter</taxon>
    </lineage>
</organism>